<accession>A0ABT5DWM3</accession>
<dbReference type="RefSeq" id="WP_272086029.1">
    <property type="nucleotide sequence ID" value="NZ_JAQNDL010000001.1"/>
</dbReference>
<reference evidence="3 4" key="1">
    <citation type="submission" date="2022-11" db="EMBL/GenBank/DDBJ databases">
        <title>Minimal conservation of predation-associated metabolite biosynthetic gene clusters underscores biosynthetic potential of Myxococcota including descriptions for ten novel species: Archangium lansinium sp. nov., Myxococcus landrumus sp. nov., Nannocystis bai.</title>
        <authorList>
            <person name="Ahearne A."/>
            <person name="Stevens C."/>
            <person name="Dowd S."/>
        </authorList>
    </citation>
    <scope>NUCLEOTIDE SEQUENCE [LARGE SCALE GENOMIC DNA]</scope>
    <source>
        <strain evidence="3 4">BB15-2</strain>
    </source>
</reference>
<evidence type="ECO:0000313" key="4">
    <source>
        <dbReference type="Proteomes" id="UP001221686"/>
    </source>
</evidence>
<evidence type="ECO:0000256" key="2">
    <source>
        <dbReference type="ARBA" id="ARBA00023004"/>
    </source>
</evidence>
<keyword evidence="4" id="KW-1185">Reference proteome</keyword>
<evidence type="ECO:0000256" key="1">
    <source>
        <dbReference type="ARBA" id="ARBA00022723"/>
    </source>
</evidence>
<keyword evidence="2" id="KW-0408">Iron</keyword>
<dbReference type="SUPFAM" id="SSF51197">
    <property type="entry name" value="Clavaminate synthase-like"/>
    <property type="match status" value="1"/>
</dbReference>
<sequence>MLSPEQIDEFEARGYLVLPRLIESADLASIREAALAIVDRFDPAAERTVFTTKDRDAGRDDAFFASAEGVHCFLEADALDASGQLRYPPRLAVNKIGHALHDRVPAFAAFCRLPQFAALLRDVGHVAPVLWQTMLIFKQPRIGGEVRWHQDATYLISEPACVTGLWIALEDARRDNGCLYVQPGGHRSPLRERYEVDWRARVGTLRTLDPSPWPTDDEAVALEVPAGTVVVFDDHLPHRSSHNHSATSRMAFTMHAAEQGAGWPERNWLQRPTLGDFPL</sequence>
<dbReference type="GO" id="GO:0051213">
    <property type="term" value="F:dioxygenase activity"/>
    <property type="evidence" value="ECO:0007669"/>
    <property type="project" value="UniProtKB-KW"/>
</dbReference>
<dbReference type="PANTHER" id="PTHR20883:SF15">
    <property type="entry name" value="PHYTANOYL-COA DIOXYGENASE DOMAIN-CONTAINING PROTEIN 1"/>
    <property type="match status" value="1"/>
</dbReference>
<dbReference type="Pfam" id="PF05721">
    <property type="entry name" value="PhyH"/>
    <property type="match status" value="1"/>
</dbReference>
<dbReference type="InterPro" id="IPR008775">
    <property type="entry name" value="Phytyl_CoA_dOase-like"/>
</dbReference>
<evidence type="ECO:0000313" key="3">
    <source>
        <dbReference type="EMBL" id="MDC0717545.1"/>
    </source>
</evidence>
<name>A0ABT5DWM3_9BACT</name>
<gene>
    <name evidence="3" type="ORF">POL25_11610</name>
</gene>
<dbReference type="EMBL" id="JAQNDL010000001">
    <property type="protein sequence ID" value="MDC0717545.1"/>
    <property type="molecule type" value="Genomic_DNA"/>
</dbReference>
<dbReference type="PANTHER" id="PTHR20883">
    <property type="entry name" value="PHYTANOYL-COA DIOXYGENASE DOMAIN CONTAINING 1"/>
    <property type="match status" value="1"/>
</dbReference>
<proteinExistence type="predicted"/>
<dbReference type="Proteomes" id="UP001221686">
    <property type="component" value="Unassembled WGS sequence"/>
</dbReference>
<keyword evidence="3" id="KW-0223">Dioxygenase</keyword>
<keyword evidence="3" id="KW-0560">Oxidoreductase</keyword>
<organism evidence="3 4">
    <name type="scientific">Nannocystis bainbridge</name>
    <dbReference type="NCBI Taxonomy" id="2995303"/>
    <lineage>
        <taxon>Bacteria</taxon>
        <taxon>Pseudomonadati</taxon>
        <taxon>Myxococcota</taxon>
        <taxon>Polyangia</taxon>
        <taxon>Nannocystales</taxon>
        <taxon>Nannocystaceae</taxon>
        <taxon>Nannocystis</taxon>
    </lineage>
</organism>
<protein>
    <submittedName>
        <fullName evidence="3">Phytanoyl-CoA dioxygenase family protein</fullName>
    </submittedName>
</protein>
<dbReference type="Gene3D" id="2.60.120.620">
    <property type="entry name" value="q2cbj1_9rhob like domain"/>
    <property type="match status" value="1"/>
</dbReference>
<comment type="caution">
    <text evidence="3">The sequence shown here is derived from an EMBL/GenBank/DDBJ whole genome shotgun (WGS) entry which is preliminary data.</text>
</comment>
<keyword evidence="1" id="KW-0479">Metal-binding</keyword>